<name>C7N107_SLAHD</name>
<gene>
    <name evidence="1" type="ordered locus">Shel_22190</name>
</gene>
<sequence>MSARGVMRREKHYVAVNAHFDANGRLMPESIEWDDGRVFGIDQVKDVRRAASLKTGGDGIRYTIRIGERVTYLFFEDPRWFVEEKVVELP</sequence>
<dbReference type="STRING" id="471855.Shel_22190"/>
<dbReference type="HOGENOM" id="CLU_148550_1_0_11"/>
<keyword evidence="2" id="KW-1185">Reference proteome</keyword>
<organism evidence="1 2">
    <name type="scientific">Slackia heliotrinireducens (strain ATCC 29202 / DSM 20476 / NCTC 11029 / RHS 1)</name>
    <name type="common">Peptococcus heliotrinreducens</name>
    <dbReference type="NCBI Taxonomy" id="471855"/>
    <lineage>
        <taxon>Bacteria</taxon>
        <taxon>Bacillati</taxon>
        <taxon>Actinomycetota</taxon>
        <taxon>Coriobacteriia</taxon>
        <taxon>Eggerthellales</taxon>
        <taxon>Eggerthellaceae</taxon>
        <taxon>Slackia</taxon>
    </lineage>
</organism>
<dbReference type="eggNOG" id="ENOG5033098">
    <property type="taxonomic scope" value="Bacteria"/>
</dbReference>
<dbReference type="KEGG" id="shi:Shel_22190"/>
<dbReference type="Proteomes" id="UP000002026">
    <property type="component" value="Chromosome"/>
</dbReference>
<dbReference type="EMBL" id="CP001684">
    <property type="protein sequence ID" value="ACV23229.1"/>
    <property type="molecule type" value="Genomic_DNA"/>
</dbReference>
<dbReference type="AlphaFoldDB" id="C7N107"/>
<protein>
    <submittedName>
        <fullName evidence="1">Uncharacterized protein</fullName>
    </submittedName>
</protein>
<evidence type="ECO:0000313" key="2">
    <source>
        <dbReference type="Proteomes" id="UP000002026"/>
    </source>
</evidence>
<proteinExistence type="predicted"/>
<reference evidence="1 2" key="1">
    <citation type="journal article" date="2009" name="Stand. Genomic Sci.">
        <title>Complete genome sequence of Slackia heliotrinireducens type strain (RHS 1).</title>
        <authorList>
            <person name="Pukall R."/>
            <person name="Lapidus A."/>
            <person name="Nolan M."/>
            <person name="Copeland A."/>
            <person name="Glavina Del Rio T."/>
            <person name="Lucas S."/>
            <person name="Chen F."/>
            <person name="Tice H."/>
            <person name="Cheng J.F."/>
            <person name="Chertkov O."/>
            <person name="Bruce D."/>
            <person name="Goodwin L."/>
            <person name="Kuske C."/>
            <person name="Brettin T."/>
            <person name="Detter J.C."/>
            <person name="Han C."/>
            <person name="Pitluck S."/>
            <person name="Pati A."/>
            <person name="Mavrommatis K."/>
            <person name="Ivanova N."/>
            <person name="Ovchinnikova G."/>
            <person name="Chen A."/>
            <person name="Palaniappan K."/>
            <person name="Schneider S."/>
            <person name="Rohde M."/>
            <person name="Chain P."/>
            <person name="D'haeseleer P."/>
            <person name="Goker M."/>
            <person name="Bristow J."/>
            <person name="Eisen J.A."/>
            <person name="Markowitz V."/>
            <person name="Kyrpides N.C."/>
            <person name="Klenk H.P."/>
            <person name="Hugenholtz P."/>
        </authorList>
    </citation>
    <scope>NUCLEOTIDE SEQUENCE [LARGE SCALE GENOMIC DNA]</scope>
    <source>
        <strain evidence="2">ATCC 29202 / DSM 20476 / NCTC 11029 / RHS 1</strain>
    </source>
</reference>
<accession>C7N107</accession>
<evidence type="ECO:0000313" key="1">
    <source>
        <dbReference type="EMBL" id="ACV23229.1"/>
    </source>
</evidence>
<dbReference type="RefSeq" id="WP_012799329.1">
    <property type="nucleotide sequence ID" value="NC_013165.1"/>
</dbReference>